<evidence type="ECO:0000313" key="10">
    <source>
        <dbReference type="EMBL" id="RHN81661.1"/>
    </source>
</evidence>
<dbReference type="InterPro" id="IPR011009">
    <property type="entry name" value="Kinase-like_dom_sf"/>
</dbReference>
<dbReference type="InterPro" id="IPR008271">
    <property type="entry name" value="Ser/Thr_kinase_AS"/>
</dbReference>
<dbReference type="Proteomes" id="UP000002051">
    <property type="component" value="Unassembled WGS sequence"/>
</dbReference>
<gene>
    <name evidence="11" type="primary">11419452</name>
    <name evidence="9" type="ordered locus">MTR_1g098300</name>
    <name evidence="10" type="ORF">MtrunA17_Chr1g0201571</name>
</gene>
<evidence type="ECO:0000313" key="11">
    <source>
        <dbReference type="EnsemblPlants" id="AES62313"/>
    </source>
</evidence>
<evidence type="ECO:0000313" key="12">
    <source>
        <dbReference type="Proteomes" id="UP000002051"/>
    </source>
</evidence>
<dbReference type="FunFam" id="1.10.510.10:FF:000620">
    <property type="entry name" value="Putative serine/threonine-protein kinase"/>
    <property type="match status" value="1"/>
</dbReference>
<accession>A0A0C3UT75</accession>
<feature type="compositionally biased region" description="Basic and acidic residues" evidence="7">
    <location>
        <begin position="462"/>
        <end position="473"/>
    </location>
</feature>
<name>G7IBV9_MEDTR</name>
<dbReference type="InterPro" id="IPR050108">
    <property type="entry name" value="CDK"/>
</dbReference>
<sequence>MGCVQAKPLESEANYRGLDRFKMENGYVPSSDFVAHRRSTGQSQKYVAKGKDIDHHVHQRQPRKHKVVDGNIGGARGKRDGELKDSKKQLNRCFDDEMVDGWPKWLVDNVPSQVLAGVVAKSAESYKMIDKVGQGTYSNVYKALDRDTGDIVALKKVRFNTSQPESIKFMAREITILQRLDHPNVVKLKGLATSRMQYSIYLVFDFMPTDLSRIISRPGERLTEPQVKCYMHQLLSGLQHCHDRGILHRDIKGSNLLIDKNGMLQIADFGLANYYSPNQDQPLTNRVVTLWYRAPELLLGSTDYGVGIDLWSVGCLLAEMFKGIPIMPGRTEVEQLHRIFRLCGTPSQEYWRKLKLSTTFVPLKSYRPSLVETFNDLPPSSLGLLCTLLALDPAFRGSASKALKNPFFFTSPLACDLSGLPAIYKEEDEHTPAKEQIKYINSKIRRSRTFMERRKNLASNRPIEHTVSSKEVLRNNAEAETYVPSEEPGSATSSTSSSVNQAGVGDHSPLFLSPFLGSDQKQPHKIHSRRANIGEKNIKNLPPLSKPKPNATKKDDGRYRTDQIFRSTSTREFRKLKTEEHLLFD</sequence>
<keyword evidence="4 9" id="KW-0418">Kinase</keyword>
<dbReference type="FunFam" id="3.30.200.20:FF:000021">
    <property type="entry name" value="probable serine/threonine-protein kinase At1g54610"/>
    <property type="match status" value="1"/>
</dbReference>
<evidence type="ECO:0000256" key="3">
    <source>
        <dbReference type="ARBA" id="ARBA00022741"/>
    </source>
</evidence>
<protein>
    <submittedName>
        <fullName evidence="9">Cyclin-dependent kinase</fullName>
    </submittedName>
</protein>
<proteinExistence type="inferred from homology"/>
<feature type="binding site" evidence="6">
    <location>
        <position position="155"/>
    </location>
    <ligand>
        <name>ATP</name>
        <dbReference type="ChEBI" id="CHEBI:30616"/>
    </ligand>
</feature>
<dbReference type="GO" id="GO:0005524">
    <property type="term" value="F:ATP binding"/>
    <property type="evidence" value="ECO:0007669"/>
    <property type="project" value="UniProtKB-UniRule"/>
</dbReference>
<dbReference type="GO" id="GO:0000307">
    <property type="term" value="C:cyclin-dependent protein kinase holoenzyme complex"/>
    <property type="evidence" value="ECO:0000318"/>
    <property type="project" value="GO_Central"/>
</dbReference>
<dbReference type="PROSITE" id="PS50011">
    <property type="entry name" value="PROTEIN_KINASE_DOM"/>
    <property type="match status" value="1"/>
</dbReference>
<reference evidence="13" key="4">
    <citation type="journal article" date="2018" name="Nat. Plants">
        <title>Whole-genome landscape of Medicago truncatula symbiotic genes.</title>
        <authorList>
            <person name="Pecrix Y."/>
            <person name="Staton S.E."/>
            <person name="Sallet E."/>
            <person name="Lelandais-Briere C."/>
            <person name="Moreau S."/>
            <person name="Carrere S."/>
            <person name="Blein T."/>
            <person name="Jardinaud M.F."/>
            <person name="Latrasse D."/>
            <person name="Zouine M."/>
            <person name="Zahm M."/>
            <person name="Kreplak J."/>
            <person name="Mayjonade B."/>
            <person name="Satge C."/>
            <person name="Perez M."/>
            <person name="Cauet S."/>
            <person name="Marande W."/>
            <person name="Chantry-Darmon C."/>
            <person name="Lopez-Roques C."/>
            <person name="Bouchez O."/>
            <person name="Berard A."/>
            <person name="Debelle F."/>
            <person name="Munos S."/>
            <person name="Bendahmane A."/>
            <person name="Berges H."/>
            <person name="Niebel A."/>
            <person name="Buitink J."/>
            <person name="Frugier F."/>
            <person name="Benhamed M."/>
            <person name="Crespi M."/>
            <person name="Gouzy J."/>
            <person name="Gamas P."/>
        </authorList>
    </citation>
    <scope>NUCLEOTIDE SEQUENCE [LARGE SCALE GENOMIC DNA]</scope>
    <source>
        <strain evidence="13">cv. Jemalong A17</strain>
    </source>
</reference>
<feature type="compositionally biased region" description="Low complexity" evidence="7">
    <location>
        <begin position="539"/>
        <end position="550"/>
    </location>
</feature>
<dbReference type="OrthoDB" id="1732493at2759"/>
<evidence type="ECO:0000256" key="7">
    <source>
        <dbReference type="SAM" id="MobiDB-lite"/>
    </source>
</evidence>
<reference evidence="11" key="3">
    <citation type="submission" date="2015-04" db="UniProtKB">
        <authorList>
            <consortium name="EnsemblPlants"/>
        </authorList>
    </citation>
    <scope>IDENTIFICATION</scope>
    <source>
        <strain evidence="11">cv. Jemalong A17</strain>
    </source>
</reference>
<dbReference type="Pfam" id="PF00069">
    <property type="entry name" value="Pkinase"/>
    <property type="match status" value="1"/>
</dbReference>
<dbReference type="GO" id="GO:0005634">
    <property type="term" value="C:nucleus"/>
    <property type="evidence" value="ECO:0000318"/>
    <property type="project" value="GO_Central"/>
</dbReference>
<dbReference type="InterPro" id="IPR000719">
    <property type="entry name" value="Prot_kinase_dom"/>
</dbReference>
<dbReference type="SUPFAM" id="SSF56112">
    <property type="entry name" value="Protein kinase-like (PK-like)"/>
    <property type="match status" value="1"/>
</dbReference>
<reference evidence="10" key="5">
    <citation type="journal article" date="2018" name="Nat. Plants">
        <title>Whole-genome landscape of Medicago truncatula symbiotic genes.</title>
        <authorList>
            <person name="Pecrix Y."/>
            <person name="Gamas P."/>
            <person name="Carrere S."/>
        </authorList>
    </citation>
    <scope>NUCLEOTIDE SEQUENCE</scope>
    <source>
        <tissue evidence="10">Leaves</tissue>
    </source>
</reference>
<evidence type="ECO:0000256" key="6">
    <source>
        <dbReference type="PROSITE-ProRule" id="PRU10141"/>
    </source>
</evidence>
<organism evidence="9 12">
    <name type="scientific">Medicago truncatula</name>
    <name type="common">Barrel medic</name>
    <name type="synonym">Medicago tribuloides</name>
    <dbReference type="NCBI Taxonomy" id="3880"/>
    <lineage>
        <taxon>Eukaryota</taxon>
        <taxon>Viridiplantae</taxon>
        <taxon>Streptophyta</taxon>
        <taxon>Embryophyta</taxon>
        <taxon>Tracheophyta</taxon>
        <taxon>Spermatophyta</taxon>
        <taxon>Magnoliopsida</taxon>
        <taxon>eudicotyledons</taxon>
        <taxon>Gunneridae</taxon>
        <taxon>Pentapetalae</taxon>
        <taxon>rosids</taxon>
        <taxon>fabids</taxon>
        <taxon>Fabales</taxon>
        <taxon>Fabaceae</taxon>
        <taxon>Papilionoideae</taxon>
        <taxon>50 kb inversion clade</taxon>
        <taxon>NPAAA clade</taxon>
        <taxon>Hologalegina</taxon>
        <taxon>IRL clade</taxon>
        <taxon>Trifolieae</taxon>
        <taxon>Medicago</taxon>
    </lineage>
</organism>
<reference evidence="9 12" key="2">
    <citation type="journal article" date="2014" name="BMC Genomics">
        <title>An improved genome release (version Mt4.0) for the model legume Medicago truncatula.</title>
        <authorList>
            <person name="Tang H."/>
            <person name="Krishnakumar V."/>
            <person name="Bidwell S."/>
            <person name="Rosen B."/>
            <person name="Chan A."/>
            <person name="Zhou S."/>
            <person name="Gentzbittel L."/>
            <person name="Childs K.L."/>
            <person name="Yandell M."/>
            <person name="Gundlach H."/>
            <person name="Mayer K.F."/>
            <person name="Schwartz D.C."/>
            <person name="Town C.D."/>
        </authorList>
    </citation>
    <scope>GENOME REANNOTATION</scope>
    <source>
        <strain evidence="11 12">cv. Jemalong A17</strain>
    </source>
</reference>
<dbReference type="GO" id="GO:0008353">
    <property type="term" value="F:RNA polymerase II CTD heptapeptide repeat kinase activity"/>
    <property type="evidence" value="ECO:0000318"/>
    <property type="project" value="GO_Central"/>
</dbReference>
<dbReference type="PANTHER" id="PTHR24056">
    <property type="entry name" value="CELL DIVISION PROTEIN KINASE"/>
    <property type="match status" value="1"/>
</dbReference>
<evidence type="ECO:0000256" key="2">
    <source>
        <dbReference type="ARBA" id="ARBA00022679"/>
    </source>
</evidence>
<feature type="compositionally biased region" description="Low complexity" evidence="7">
    <location>
        <begin position="484"/>
        <end position="498"/>
    </location>
</feature>
<dbReference type="KEGG" id="mtr:11419452"/>
<dbReference type="PaxDb" id="3880-AES62313"/>
<dbReference type="SMART" id="SM00220">
    <property type="entry name" value="S_TKc"/>
    <property type="match status" value="1"/>
</dbReference>
<feature type="region of interest" description="Disordered" evidence="7">
    <location>
        <begin position="455"/>
        <end position="564"/>
    </location>
</feature>
<dbReference type="EMBL" id="CM001217">
    <property type="protein sequence ID" value="AES62313.2"/>
    <property type="molecule type" value="Genomic_DNA"/>
</dbReference>
<dbReference type="HOGENOM" id="CLU_000288_78_7_1"/>
<dbReference type="AlphaFoldDB" id="G7IBV9"/>
<dbReference type="PANTHER" id="PTHR24056:SF425">
    <property type="entry name" value="PROTEIN KINASE DOMAIN-CONTAINING PROTEIN"/>
    <property type="match status" value="1"/>
</dbReference>
<dbReference type="PROSITE" id="PS00108">
    <property type="entry name" value="PROTEIN_KINASE_ST"/>
    <property type="match status" value="1"/>
</dbReference>
<feature type="compositionally biased region" description="Basic and acidic residues" evidence="7">
    <location>
        <begin position="552"/>
        <end position="564"/>
    </location>
</feature>
<dbReference type="eggNOG" id="KOG0600">
    <property type="taxonomic scope" value="Eukaryota"/>
</dbReference>
<dbReference type="InterPro" id="IPR017441">
    <property type="entry name" value="Protein_kinase_ATP_BS"/>
</dbReference>
<dbReference type="Gene3D" id="3.30.200.20">
    <property type="entry name" value="Phosphorylase Kinase, domain 1"/>
    <property type="match status" value="1"/>
</dbReference>
<dbReference type="GO" id="GO:0032968">
    <property type="term" value="P:positive regulation of transcription elongation by RNA polymerase II"/>
    <property type="evidence" value="ECO:0000318"/>
    <property type="project" value="GO_Central"/>
</dbReference>
<dbReference type="EnsemblPlants" id="AES62313">
    <property type="protein sequence ID" value="AES62313"/>
    <property type="gene ID" value="MTR_1g098300"/>
</dbReference>
<dbReference type="EMBL" id="PSQE01000001">
    <property type="protein sequence ID" value="RHN81661.1"/>
    <property type="molecule type" value="Genomic_DNA"/>
</dbReference>
<keyword evidence="12" id="KW-1185">Reference proteome</keyword>
<comment type="similarity">
    <text evidence="1">Belongs to the protein kinase superfamily. CMGC Ser/Thr protein kinase family. CDC2/CDKX subfamily.</text>
</comment>
<keyword evidence="5 6" id="KW-0067">ATP-binding</keyword>
<dbReference type="Gene3D" id="1.10.510.10">
    <property type="entry name" value="Transferase(Phosphotransferase) domain 1"/>
    <property type="match status" value="1"/>
</dbReference>
<feature type="domain" description="Protein kinase" evidence="8">
    <location>
        <begin position="126"/>
        <end position="408"/>
    </location>
</feature>
<evidence type="ECO:0000313" key="13">
    <source>
        <dbReference type="Proteomes" id="UP000265566"/>
    </source>
</evidence>
<dbReference type="Proteomes" id="UP000265566">
    <property type="component" value="Chromosome 1"/>
</dbReference>
<keyword evidence="3 6" id="KW-0547">Nucleotide-binding</keyword>
<keyword evidence="2 10" id="KW-0808">Transferase</keyword>
<dbReference type="Gramene" id="rna5733">
    <property type="protein sequence ID" value="RHN81661.1"/>
    <property type="gene ID" value="gene5733"/>
</dbReference>
<dbReference type="PROSITE" id="PS00107">
    <property type="entry name" value="PROTEIN_KINASE_ATP"/>
    <property type="match status" value="1"/>
</dbReference>
<dbReference type="STRING" id="3880.G7IBV9"/>
<reference evidence="9 12" key="1">
    <citation type="journal article" date="2011" name="Nature">
        <title>The Medicago genome provides insight into the evolution of rhizobial symbioses.</title>
        <authorList>
            <person name="Young N.D."/>
            <person name="Debelle F."/>
            <person name="Oldroyd G.E."/>
            <person name="Geurts R."/>
            <person name="Cannon S.B."/>
            <person name="Udvardi M.K."/>
            <person name="Benedito V.A."/>
            <person name="Mayer K.F."/>
            <person name="Gouzy J."/>
            <person name="Schoof H."/>
            <person name="Van de Peer Y."/>
            <person name="Proost S."/>
            <person name="Cook D.R."/>
            <person name="Meyers B.C."/>
            <person name="Spannagl M."/>
            <person name="Cheung F."/>
            <person name="De Mita S."/>
            <person name="Krishnakumar V."/>
            <person name="Gundlach H."/>
            <person name="Zhou S."/>
            <person name="Mudge J."/>
            <person name="Bharti A.K."/>
            <person name="Murray J.D."/>
            <person name="Naoumkina M.A."/>
            <person name="Rosen B."/>
            <person name="Silverstein K.A."/>
            <person name="Tang H."/>
            <person name="Rombauts S."/>
            <person name="Zhao P.X."/>
            <person name="Zhou P."/>
            <person name="Barbe V."/>
            <person name="Bardou P."/>
            <person name="Bechner M."/>
            <person name="Bellec A."/>
            <person name="Berger A."/>
            <person name="Berges H."/>
            <person name="Bidwell S."/>
            <person name="Bisseling T."/>
            <person name="Choisne N."/>
            <person name="Couloux A."/>
            <person name="Denny R."/>
            <person name="Deshpande S."/>
            <person name="Dai X."/>
            <person name="Doyle J.J."/>
            <person name="Dudez A.M."/>
            <person name="Farmer A.D."/>
            <person name="Fouteau S."/>
            <person name="Franken C."/>
            <person name="Gibelin C."/>
            <person name="Gish J."/>
            <person name="Goldstein S."/>
            <person name="Gonzalez A.J."/>
            <person name="Green P.J."/>
            <person name="Hallab A."/>
            <person name="Hartog M."/>
            <person name="Hua A."/>
            <person name="Humphray S.J."/>
            <person name="Jeong D.H."/>
            <person name="Jing Y."/>
            <person name="Jocker A."/>
            <person name="Kenton S.M."/>
            <person name="Kim D.J."/>
            <person name="Klee K."/>
            <person name="Lai H."/>
            <person name="Lang C."/>
            <person name="Lin S."/>
            <person name="Macmil S.L."/>
            <person name="Magdelenat G."/>
            <person name="Matthews L."/>
            <person name="McCorrison J."/>
            <person name="Monaghan E.L."/>
            <person name="Mun J.H."/>
            <person name="Najar F.Z."/>
            <person name="Nicholson C."/>
            <person name="Noirot C."/>
            <person name="O'Bleness M."/>
            <person name="Paule C.R."/>
            <person name="Poulain J."/>
            <person name="Prion F."/>
            <person name="Qin B."/>
            <person name="Qu C."/>
            <person name="Retzel E.F."/>
            <person name="Riddle C."/>
            <person name="Sallet E."/>
            <person name="Samain S."/>
            <person name="Samson N."/>
            <person name="Sanders I."/>
            <person name="Saurat O."/>
            <person name="Scarpelli C."/>
            <person name="Schiex T."/>
            <person name="Segurens B."/>
            <person name="Severin A.J."/>
            <person name="Sherrier D.J."/>
            <person name="Shi R."/>
            <person name="Sims S."/>
            <person name="Singer S.R."/>
            <person name="Sinharoy S."/>
            <person name="Sterck L."/>
            <person name="Viollet A."/>
            <person name="Wang B.B."/>
            <person name="Wang K."/>
            <person name="Wang M."/>
            <person name="Wang X."/>
            <person name="Warfsmann J."/>
            <person name="Weissenbach J."/>
            <person name="White D.D."/>
            <person name="White J.D."/>
            <person name="Wiley G.B."/>
            <person name="Wincker P."/>
            <person name="Xing Y."/>
            <person name="Yang L."/>
            <person name="Yao Z."/>
            <person name="Ying F."/>
            <person name="Zhai J."/>
            <person name="Zhou L."/>
            <person name="Zuber A."/>
            <person name="Denarie J."/>
            <person name="Dixon R.A."/>
            <person name="May G.D."/>
            <person name="Schwartz D.C."/>
            <person name="Rogers J."/>
            <person name="Quetier F."/>
            <person name="Town C.D."/>
            <person name="Roe B.A."/>
        </authorList>
    </citation>
    <scope>NUCLEOTIDE SEQUENCE [LARGE SCALE GENOMIC DNA]</scope>
    <source>
        <strain evidence="9">A17</strain>
        <strain evidence="11 12">cv. Jemalong A17</strain>
    </source>
</reference>
<evidence type="ECO:0000256" key="4">
    <source>
        <dbReference type="ARBA" id="ARBA00022777"/>
    </source>
</evidence>
<evidence type="ECO:0000259" key="8">
    <source>
        <dbReference type="PROSITE" id="PS50011"/>
    </source>
</evidence>
<evidence type="ECO:0000256" key="1">
    <source>
        <dbReference type="ARBA" id="ARBA00006485"/>
    </source>
</evidence>
<evidence type="ECO:0000313" key="9">
    <source>
        <dbReference type="EMBL" id="AES62313.2"/>
    </source>
</evidence>
<evidence type="ECO:0000256" key="5">
    <source>
        <dbReference type="ARBA" id="ARBA00022840"/>
    </source>
</evidence>
<accession>G7IBV9</accession>